<reference evidence="3" key="1">
    <citation type="journal article" date="2014" name="Int. J. Syst. Evol. Microbiol.">
        <title>Complete genome sequence of Corynebacterium casei LMG S-19264T (=DSM 44701T), isolated from a smear-ripened cheese.</title>
        <authorList>
            <consortium name="US DOE Joint Genome Institute (JGI-PGF)"/>
            <person name="Walter F."/>
            <person name="Albersmeier A."/>
            <person name="Kalinowski J."/>
            <person name="Ruckert C."/>
        </authorList>
    </citation>
    <scope>NUCLEOTIDE SEQUENCE</scope>
    <source>
        <strain evidence="3">KCTC 32182</strain>
    </source>
</reference>
<dbReference type="Proteomes" id="UP000645257">
    <property type="component" value="Unassembled WGS sequence"/>
</dbReference>
<organism evidence="3 4">
    <name type="scientific">Paludibacterium paludis</name>
    <dbReference type="NCBI Taxonomy" id="1225769"/>
    <lineage>
        <taxon>Bacteria</taxon>
        <taxon>Pseudomonadati</taxon>
        <taxon>Pseudomonadota</taxon>
        <taxon>Betaproteobacteria</taxon>
        <taxon>Neisseriales</taxon>
        <taxon>Chromobacteriaceae</taxon>
        <taxon>Paludibacterium</taxon>
    </lineage>
</organism>
<keyword evidence="4" id="KW-1185">Reference proteome</keyword>
<protein>
    <submittedName>
        <fullName evidence="3">Flagellin</fullName>
    </submittedName>
</protein>
<dbReference type="RefSeq" id="WP_189530621.1">
    <property type="nucleotide sequence ID" value="NZ_BMYX01000001.1"/>
</dbReference>
<name>A0A918NYE1_9NEIS</name>
<evidence type="ECO:0000313" key="3">
    <source>
        <dbReference type="EMBL" id="GGY04846.1"/>
    </source>
</evidence>
<keyword evidence="3" id="KW-0969">Cilium</keyword>
<comment type="caution">
    <text evidence="3">The sequence shown here is derived from an EMBL/GenBank/DDBJ whole genome shotgun (WGS) entry which is preliminary data.</text>
</comment>
<keyword evidence="3" id="KW-0282">Flagellum</keyword>
<gene>
    <name evidence="3" type="ORF">GCM10011289_04230</name>
</gene>
<dbReference type="AlphaFoldDB" id="A0A918NYE1"/>
<keyword evidence="1" id="KW-0175">Coiled coil</keyword>
<accession>A0A918NYE1</accession>
<reference evidence="3" key="2">
    <citation type="submission" date="2020-09" db="EMBL/GenBank/DDBJ databases">
        <authorList>
            <person name="Sun Q."/>
            <person name="Kim S."/>
        </authorList>
    </citation>
    <scope>NUCLEOTIDE SEQUENCE</scope>
    <source>
        <strain evidence="3">KCTC 32182</strain>
    </source>
</reference>
<evidence type="ECO:0000313" key="4">
    <source>
        <dbReference type="Proteomes" id="UP000645257"/>
    </source>
</evidence>
<evidence type="ECO:0000256" key="1">
    <source>
        <dbReference type="SAM" id="Coils"/>
    </source>
</evidence>
<feature type="region of interest" description="Disordered" evidence="2">
    <location>
        <begin position="1"/>
        <end position="35"/>
    </location>
</feature>
<evidence type="ECO:0000256" key="2">
    <source>
        <dbReference type="SAM" id="MobiDB-lite"/>
    </source>
</evidence>
<proteinExistence type="predicted"/>
<dbReference type="EMBL" id="BMYX01000001">
    <property type="protein sequence ID" value="GGY04846.1"/>
    <property type="molecule type" value="Genomic_DNA"/>
</dbReference>
<feature type="coiled-coil region" evidence="1">
    <location>
        <begin position="63"/>
        <end position="90"/>
    </location>
</feature>
<keyword evidence="3" id="KW-0966">Cell projection</keyword>
<sequence length="342" mass="37353">MRISSQDALRPSGGDEAIPAASSARPVATGDAQSRPVRAVERVITHPGTYRYSAALNERLTGYQQADAYVETLARHLEELKANLSQELTQRRVNPENLSESLSAVAEEWKERTTRSAGTIDDQLRLATEGGARQRFRIRGLDMAALVSGKGETLTFFTGQSGSPALPVTIPPGADEREVLARFNQALARAGIRALQDDEGRLAFEVAENDWNVIKDRLSLRGGGNIFPAGQPNRVRLDTERPALQPERWDVADHAAIRRSLRDVIEALDKITQVRQSLRRAMLQTDAAIAQLARANEDVWAQSFVGDFAAALNQPGNFSALAQAVPALIGISRYRVVSLLAL</sequence>